<accession>A0A7J0D4P8</accession>
<evidence type="ECO:0000313" key="2">
    <source>
        <dbReference type="EMBL" id="GFN09700.1"/>
    </source>
</evidence>
<comment type="caution">
    <text evidence="2">The sequence shown here is derived from an EMBL/GenBank/DDBJ whole genome shotgun (WGS) entry which is preliminary data.</text>
</comment>
<dbReference type="Proteomes" id="UP000498740">
    <property type="component" value="Unassembled WGS sequence"/>
</dbReference>
<gene>
    <name evidence="2" type="ORF">Smic_82560</name>
</gene>
<proteinExistence type="predicted"/>
<protein>
    <submittedName>
        <fullName evidence="2">Uncharacterized protein</fullName>
    </submittedName>
</protein>
<name>A0A7J0D4P8_STRMI</name>
<dbReference type="EMBL" id="BLWD01000003">
    <property type="protein sequence ID" value="GFN09700.1"/>
    <property type="molecule type" value="Genomic_DNA"/>
</dbReference>
<evidence type="ECO:0000313" key="3">
    <source>
        <dbReference type="Proteomes" id="UP000498740"/>
    </source>
</evidence>
<organism evidence="2 3">
    <name type="scientific">Streptomyces microflavus</name>
    <name type="common">Streptomyces lipmanii</name>
    <dbReference type="NCBI Taxonomy" id="1919"/>
    <lineage>
        <taxon>Bacteria</taxon>
        <taxon>Bacillati</taxon>
        <taxon>Actinomycetota</taxon>
        <taxon>Actinomycetes</taxon>
        <taxon>Kitasatosporales</taxon>
        <taxon>Streptomycetaceae</taxon>
        <taxon>Streptomyces</taxon>
    </lineage>
</organism>
<dbReference type="AlphaFoldDB" id="A0A7J0D4P8"/>
<evidence type="ECO:0000256" key="1">
    <source>
        <dbReference type="SAM" id="MobiDB-lite"/>
    </source>
</evidence>
<reference evidence="2 3" key="1">
    <citation type="submission" date="2020-05" db="EMBL/GenBank/DDBJ databases">
        <title>Whole genome shotgun sequence of Streptomyces microflavus NBRC 13062.</title>
        <authorList>
            <person name="Komaki H."/>
            <person name="Tamura T."/>
        </authorList>
    </citation>
    <scope>NUCLEOTIDE SEQUENCE [LARGE SCALE GENOMIC DNA]</scope>
    <source>
        <strain evidence="2 3">NBRC 13062</strain>
    </source>
</reference>
<feature type="region of interest" description="Disordered" evidence="1">
    <location>
        <begin position="1"/>
        <end position="50"/>
    </location>
</feature>
<feature type="compositionally biased region" description="Basic residues" evidence="1">
    <location>
        <begin position="17"/>
        <end position="29"/>
    </location>
</feature>
<sequence>MAAAGTRQGQGEGRVDGRHHHRHPGPPRLHRADRFHRPGPYPAPDRRPTPQYAARLFDAQEQGAGDARLQEIAAEALKDVYFQDGGTRAGSLDEVRFTDIEHLEFDL</sequence>